<name>A0A8H5AR41_9AGAR</name>
<dbReference type="OrthoDB" id="10251727at2759"/>
<keyword evidence="13" id="KW-1185">Reference proteome</keyword>
<evidence type="ECO:0000256" key="2">
    <source>
        <dbReference type="ARBA" id="ARBA00022499"/>
    </source>
</evidence>
<reference evidence="12 13" key="1">
    <citation type="journal article" date="2020" name="ISME J.">
        <title>Uncovering the hidden diversity of litter-decomposition mechanisms in mushroom-forming fungi.</title>
        <authorList>
            <person name="Floudas D."/>
            <person name="Bentzer J."/>
            <person name="Ahren D."/>
            <person name="Johansson T."/>
            <person name="Persson P."/>
            <person name="Tunlid A."/>
        </authorList>
    </citation>
    <scope>NUCLEOTIDE SEQUENCE [LARGE SCALE GENOMIC DNA]</scope>
    <source>
        <strain evidence="12 13">CBS 175.51</strain>
    </source>
</reference>
<dbReference type="EMBL" id="JAACJK010000236">
    <property type="protein sequence ID" value="KAF5309354.1"/>
    <property type="molecule type" value="Genomic_DNA"/>
</dbReference>
<evidence type="ECO:0000256" key="5">
    <source>
        <dbReference type="ARBA" id="ARBA00022990"/>
    </source>
</evidence>
<evidence type="ECO:0000313" key="13">
    <source>
        <dbReference type="Proteomes" id="UP000541558"/>
    </source>
</evidence>
<evidence type="ECO:0000256" key="11">
    <source>
        <dbReference type="SAM" id="MobiDB-lite"/>
    </source>
</evidence>
<evidence type="ECO:0000256" key="4">
    <source>
        <dbReference type="ARBA" id="ARBA00022843"/>
    </source>
</evidence>
<dbReference type="InterPro" id="IPR023674">
    <property type="entry name" value="Ribosomal_uL1-like"/>
</dbReference>
<accession>A0A8H5AR41</accession>
<comment type="function">
    <text evidence="8">Regulates cellular senescence through inhibition of PTEN translation. Acts as a pro-apoptotic regulator in response to DNA damage.</text>
</comment>
<comment type="caution">
    <text evidence="12">The sequence shown here is derived from an EMBL/GenBank/DDBJ whole genome shotgun (WGS) entry which is preliminary data.</text>
</comment>
<dbReference type="CDD" id="cd00403">
    <property type="entry name" value="Ribosomal_L1"/>
    <property type="match status" value="1"/>
</dbReference>
<dbReference type="FunFam" id="3.40.50.790:FF:000004">
    <property type="entry name" value="Ribosomal L1 domain-containing 1-like 1"/>
    <property type="match status" value="1"/>
</dbReference>
<evidence type="ECO:0000256" key="7">
    <source>
        <dbReference type="ARBA" id="ARBA00023242"/>
    </source>
</evidence>
<dbReference type="GO" id="GO:0005730">
    <property type="term" value="C:nucleolus"/>
    <property type="evidence" value="ECO:0007669"/>
    <property type="project" value="UniProtKB-SubCell"/>
</dbReference>
<evidence type="ECO:0000256" key="10">
    <source>
        <dbReference type="ARBA" id="ARBA00070787"/>
    </source>
</evidence>
<keyword evidence="3" id="KW-0597">Phosphoprotein</keyword>
<keyword evidence="7" id="KW-0539">Nucleus</keyword>
<dbReference type="InterPro" id="IPR016095">
    <property type="entry name" value="Ribosomal_uL1_3-a/b-sand"/>
</dbReference>
<feature type="region of interest" description="Disordered" evidence="11">
    <location>
        <begin position="262"/>
        <end position="431"/>
    </location>
</feature>
<keyword evidence="6" id="KW-0175">Coiled coil</keyword>
<evidence type="ECO:0000256" key="8">
    <source>
        <dbReference type="ARBA" id="ARBA00054167"/>
    </source>
</evidence>
<organism evidence="12 13">
    <name type="scientific">Ephemerocybe angulata</name>
    <dbReference type="NCBI Taxonomy" id="980116"/>
    <lineage>
        <taxon>Eukaryota</taxon>
        <taxon>Fungi</taxon>
        <taxon>Dikarya</taxon>
        <taxon>Basidiomycota</taxon>
        <taxon>Agaricomycotina</taxon>
        <taxon>Agaricomycetes</taxon>
        <taxon>Agaricomycetidae</taxon>
        <taxon>Agaricales</taxon>
        <taxon>Agaricineae</taxon>
        <taxon>Psathyrellaceae</taxon>
        <taxon>Ephemerocybe</taxon>
    </lineage>
</organism>
<evidence type="ECO:0000256" key="9">
    <source>
        <dbReference type="ARBA" id="ARBA00061550"/>
    </source>
</evidence>
<keyword evidence="5" id="KW-0007">Acetylation</keyword>
<evidence type="ECO:0000256" key="3">
    <source>
        <dbReference type="ARBA" id="ARBA00022553"/>
    </source>
</evidence>
<protein>
    <recommendedName>
        <fullName evidence="10">Ribosomal L1 domain-containing protein 1</fullName>
    </recommendedName>
</protein>
<dbReference type="Pfam" id="PF00687">
    <property type="entry name" value="Ribosomal_L1"/>
    <property type="match status" value="1"/>
</dbReference>
<feature type="compositionally biased region" description="Basic and acidic residues" evidence="11">
    <location>
        <begin position="392"/>
        <end position="410"/>
    </location>
</feature>
<gene>
    <name evidence="12" type="ORF">D9611_014015</name>
</gene>
<keyword evidence="4" id="KW-0832">Ubl conjugation</keyword>
<dbReference type="AlphaFoldDB" id="A0A8H5AR41"/>
<dbReference type="InterPro" id="IPR028364">
    <property type="entry name" value="Ribosomal_uL1/biogenesis"/>
</dbReference>
<dbReference type="SUPFAM" id="SSF56808">
    <property type="entry name" value="Ribosomal protein L1"/>
    <property type="match status" value="1"/>
</dbReference>
<proteinExistence type="inferred from homology"/>
<sequence length="431" mass="46718">MANELIDEHVSIKQCRLAIDALHAHESKKQAKIDELELISGKEPNIWLNVTVKKIPPGHRIKPVKVPVVHPLVDPRTTPICLITKDPQRQYKDLLETNNIKFISRVVGIEKLKGKFKPFEARRALLKENGMFLADERIIPLLPKLLGKKWFEAKKQPIPVCLTRKDLKGELERAVSSTYMNQNQGTCTSIKIGVLSHTPAQIVANLQKALPTIAANIKDGWENIQALHIKTNSSVSLPIWSCSLDASEEGRWHGLEAVEEMEDVSAAAKGKKRTSSSDEEESDEEEKPKKRSKNADGSSTKKSATKVASTPKAAPAKASSSDKAAKSKATKPSPADKPAPVKEASKPAKKASKSAESPVAPSPAKSAPKAKATPAVKAPEPKESKVATPAPKAEKKATNVALEKKKEKVKVVKRAGKSAKSALLGKKAGQE</sequence>
<comment type="subcellular location">
    <subcellularLocation>
        <location evidence="1">Nucleus</location>
        <location evidence="1">Nucleolus</location>
    </subcellularLocation>
</comment>
<feature type="compositionally biased region" description="Low complexity" evidence="11">
    <location>
        <begin position="418"/>
        <end position="431"/>
    </location>
</feature>
<comment type="similarity">
    <text evidence="9">Belongs to the universal ribosomal protein uL1 family. Highly divergent.</text>
</comment>
<feature type="compositionally biased region" description="Low complexity" evidence="11">
    <location>
        <begin position="298"/>
        <end position="322"/>
    </location>
</feature>
<dbReference type="Proteomes" id="UP000541558">
    <property type="component" value="Unassembled WGS sequence"/>
</dbReference>
<evidence type="ECO:0000256" key="6">
    <source>
        <dbReference type="ARBA" id="ARBA00023054"/>
    </source>
</evidence>
<dbReference type="Gene3D" id="3.40.50.790">
    <property type="match status" value="1"/>
</dbReference>
<feature type="compositionally biased region" description="Low complexity" evidence="11">
    <location>
        <begin position="354"/>
        <end position="378"/>
    </location>
</feature>
<evidence type="ECO:0000313" key="12">
    <source>
        <dbReference type="EMBL" id="KAF5309354.1"/>
    </source>
</evidence>
<evidence type="ECO:0000256" key="1">
    <source>
        <dbReference type="ARBA" id="ARBA00004604"/>
    </source>
</evidence>
<keyword evidence="2" id="KW-1017">Isopeptide bond</keyword>